<dbReference type="OrthoDB" id="9762730at2"/>
<dbReference type="Pfam" id="PF05598">
    <property type="entry name" value="DUF772"/>
    <property type="match status" value="1"/>
</dbReference>
<dbReference type="Proteomes" id="UP000236737">
    <property type="component" value="Unassembled WGS sequence"/>
</dbReference>
<evidence type="ECO:0000313" key="3">
    <source>
        <dbReference type="Proteomes" id="UP000236737"/>
    </source>
</evidence>
<keyword evidence="3" id="KW-1185">Reference proteome</keyword>
<dbReference type="RefSeq" id="WP_103999925.1">
    <property type="nucleotide sequence ID" value="NZ_FNVP01000006.1"/>
</dbReference>
<sequence length="90" mass="10427">MLGKIRPNNQQNLLKTRLADFINLGHPLVKLANELSWDKIELAFQNLYSEQGRFSIPIIKIAGLLLLKNMFKESNEPVVKRWIENVDILI</sequence>
<gene>
    <name evidence="2" type="ORF">SAMN04488130_106196</name>
</gene>
<evidence type="ECO:0000259" key="1">
    <source>
        <dbReference type="Pfam" id="PF05598"/>
    </source>
</evidence>
<dbReference type="EMBL" id="FNVP01000006">
    <property type="protein sequence ID" value="SEG15098.1"/>
    <property type="molecule type" value="Genomic_DNA"/>
</dbReference>
<dbReference type="AlphaFoldDB" id="A0A1H5XTU1"/>
<evidence type="ECO:0000313" key="2">
    <source>
        <dbReference type="EMBL" id="SEG15098.1"/>
    </source>
</evidence>
<protein>
    <submittedName>
        <fullName evidence="2">Transposase, IS5 family</fullName>
    </submittedName>
</protein>
<dbReference type="InterPro" id="IPR008490">
    <property type="entry name" value="Transposase_InsH_N"/>
</dbReference>
<feature type="domain" description="Transposase InsH N-terminal" evidence="1">
    <location>
        <begin position="18"/>
        <end position="87"/>
    </location>
</feature>
<reference evidence="3" key="1">
    <citation type="submission" date="2016-10" db="EMBL/GenBank/DDBJ databases">
        <authorList>
            <person name="Varghese N."/>
            <person name="Submissions S."/>
        </authorList>
    </citation>
    <scope>NUCLEOTIDE SEQUENCE [LARGE SCALE GENOMIC DNA]</scope>
    <source>
        <strain evidence="3">CGMCC 1.9230</strain>
    </source>
</reference>
<name>A0A1H5XTU1_9FLAO</name>
<dbReference type="PANTHER" id="PTHR33803">
    <property type="entry name" value="IS1478 TRANSPOSASE"/>
    <property type="match status" value="1"/>
</dbReference>
<proteinExistence type="predicted"/>
<organism evidence="2 3">
    <name type="scientific">Flavobacterium urumqiense</name>
    <dbReference type="NCBI Taxonomy" id="935224"/>
    <lineage>
        <taxon>Bacteria</taxon>
        <taxon>Pseudomonadati</taxon>
        <taxon>Bacteroidota</taxon>
        <taxon>Flavobacteriia</taxon>
        <taxon>Flavobacteriales</taxon>
        <taxon>Flavobacteriaceae</taxon>
        <taxon>Flavobacterium</taxon>
    </lineage>
</organism>
<accession>A0A1H5XTU1</accession>
<dbReference type="PANTHER" id="PTHR33803:SF3">
    <property type="entry name" value="BLL1974 PROTEIN"/>
    <property type="match status" value="1"/>
</dbReference>